<organism evidence="1 2">
    <name type="scientific">Microbacterium keratanolyticum</name>
    <dbReference type="NCBI Taxonomy" id="67574"/>
    <lineage>
        <taxon>Bacteria</taxon>
        <taxon>Bacillati</taxon>
        <taxon>Actinomycetota</taxon>
        <taxon>Actinomycetes</taxon>
        <taxon>Micrococcales</taxon>
        <taxon>Microbacteriaceae</taxon>
        <taxon>Microbacterium</taxon>
    </lineage>
</organism>
<accession>A0A9W6HV04</accession>
<gene>
    <name evidence="1" type="ORF">GCM10017596_21600</name>
</gene>
<evidence type="ECO:0000313" key="2">
    <source>
        <dbReference type="Proteomes" id="UP001142325"/>
    </source>
</evidence>
<protein>
    <submittedName>
        <fullName evidence="1">Uncharacterized protein</fullName>
    </submittedName>
</protein>
<keyword evidence="2" id="KW-1185">Reference proteome</keyword>
<reference evidence="1" key="2">
    <citation type="submission" date="2023-01" db="EMBL/GenBank/DDBJ databases">
        <authorList>
            <person name="Sun Q."/>
            <person name="Evtushenko L."/>
        </authorList>
    </citation>
    <scope>NUCLEOTIDE SEQUENCE</scope>
    <source>
        <strain evidence="1">VKM Ac-1958</strain>
    </source>
</reference>
<proteinExistence type="predicted"/>
<dbReference type="AlphaFoldDB" id="A0A9W6HV04"/>
<dbReference type="RefSeq" id="WP_204937313.1">
    <property type="nucleotide sequence ID" value="NZ_BAAAUM010000002.1"/>
</dbReference>
<reference evidence="1" key="1">
    <citation type="journal article" date="2014" name="Int. J. Syst. Evol. Microbiol.">
        <title>Complete genome sequence of Corynebacterium casei LMG S-19264T (=DSM 44701T), isolated from a smear-ripened cheese.</title>
        <authorList>
            <consortium name="US DOE Joint Genome Institute (JGI-PGF)"/>
            <person name="Walter F."/>
            <person name="Albersmeier A."/>
            <person name="Kalinowski J."/>
            <person name="Ruckert C."/>
        </authorList>
    </citation>
    <scope>NUCLEOTIDE SEQUENCE</scope>
    <source>
        <strain evidence="1">VKM Ac-1958</strain>
    </source>
</reference>
<sequence length="65" mass="7359">MKNVVWFLIGVIGGFVAAHFMNKDPRGHDLLAEVDSRITEFTGILGDAYRQQEARLTQPLDDDRN</sequence>
<evidence type="ECO:0000313" key="1">
    <source>
        <dbReference type="EMBL" id="GLK02445.1"/>
    </source>
</evidence>
<comment type="caution">
    <text evidence="1">The sequence shown here is derived from an EMBL/GenBank/DDBJ whole genome shotgun (WGS) entry which is preliminary data.</text>
</comment>
<dbReference type="Proteomes" id="UP001142325">
    <property type="component" value="Unassembled WGS sequence"/>
</dbReference>
<dbReference type="EMBL" id="BSET01000002">
    <property type="protein sequence ID" value="GLK02445.1"/>
    <property type="molecule type" value="Genomic_DNA"/>
</dbReference>
<name>A0A9W6HV04_9MICO</name>